<accession>A0A9K3LXF1</accession>
<evidence type="ECO:0000256" key="1">
    <source>
        <dbReference type="SAM" id="MobiDB-lite"/>
    </source>
</evidence>
<name>A0A9K3LXF1_9STRA</name>
<protein>
    <submittedName>
        <fullName evidence="2">Uncharacterized protein</fullName>
    </submittedName>
</protein>
<dbReference type="EMBL" id="JAGRRH010000005">
    <property type="protein sequence ID" value="KAG7369894.1"/>
    <property type="molecule type" value="Genomic_DNA"/>
</dbReference>
<comment type="caution">
    <text evidence="2">The sequence shown here is derived from an EMBL/GenBank/DDBJ whole genome shotgun (WGS) entry which is preliminary data.</text>
</comment>
<organism evidence="2 3">
    <name type="scientific">Nitzschia inconspicua</name>
    <dbReference type="NCBI Taxonomy" id="303405"/>
    <lineage>
        <taxon>Eukaryota</taxon>
        <taxon>Sar</taxon>
        <taxon>Stramenopiles</taxon>
        <taxon>Ochrophyta</taxon>
        <taxon>Bacillariophyta</taxon>
        <taxon>Bacillariophyceae</taxon>
        <taxon>Bacillariophycidae</taxon>
        <taxon>Bacillariales</taxon>
        <taxon>Bacillariaceae</taxon>
        <taxon>Nitzschia</taxon>
    </lineage>
</organism>
<feature type="region of interest" description="Disordered" evidence="1">
    <location>
        <begin position="114"/>
        <end position="138"/>
    </location>
</feature>
<reference evidence="2" key="1">
    <citation type="journal article" date="2021" name="Sci. Rep.">
        <title>Diploid genomic architecture of Nitzschia inconspicua, an elite biomass production diatom.</title>
        <authorList>
            <person name="Oliver A."/>
            <person name="Podell S."/>
            <person name="Pinowska A."/>
            <person name="Traller J.C."/>
            <person name="Smith S.R."/>
            <person name="McClure R."/>
            <person name="Beliaev A."/>
            <person name="Bohutskyi P."/>
            <person name="Hill E.A."/>
            <person name="Rabines A."/>
            <person name="Zheng H."/>
            <person name="Allen L.Z."/>
            <person name="Kuo A."/>
            <person name="Grigoriev I.V."/>
            <person name="Allen A.E."/>
            <person name="Hazlebeck D."/>
            <person name="Allen E.E."/>
        </authorList>
    </citation>
    <scope>NUCLEOTIDE SEQUENCE</scope>
    <source>
        <strain evidence="2">Hildebrandi</strain>
    </source>
</reference>
<dbReference type="Proteomes" id="UP000693970">
    <property type="component" value="Unassembled WGS sequence"/>
</dbReference>
<keyword evidence="3" id="KW-1185">Reference proteome</keyword>
<evidence type="ECO:0000313" key="2">
    <source>
        <dbReference type="EMBL" id="KAG7369894.1"/>
    </source>
</evidence>
<reference evidence="2" key="2">
    <citation type="submission" date="2021-04" db="EMBL/GenBank/DDBJ databases">
        <authorList>
            <person name="Podell S."/>
        </authorList>
    </citation>
    <scope>NUCLEOTIDE SEQUENCE</scope>
    <source>
        <strain evidence="2">Hildebrandi</strain>
    </source>
</reference>
<sequence>MTTPHLQHSSGLHPNLQQLYDRACIWDCKLLFEEVDETTGETTMQHNLCAMRAKGVDYMFPAKYHGLTAKEELLIDLKLAALKAGFCLVIDGYEGQKRLHCQKKISRQSSCIGNLPQMRSRSGAPEGDNQGFENQPRP</sequence>
<proteinExistence type="predicted"/>
<gene>
    <name evidence="2" type="ORF">IV203_027640</name>
</gene>
<evidence type="ECO:0000313" key="3">
    <source>
        <dbReference type="Proteomes" id="UP000693970"/>
    </source>
</evidence>
<dbReference type="AlphaFoldDB" id="A0A9K3LXF1"/>